<keyword evidence="5" id="KW-1015">Disulfide bond</keyword>
<dbReference type="EMBL" id="JAPFRF010000017">
    <property type="protein sequence ID" value="KAJ7308948.1"/>
    <property type="molecule type" value="Genomic_DNA"/>
</dbReference>
<dbReference type="AlphaFoldDB" id="A0A9Q1ATD5"/>
<dbReference type="GO" id="GO:0005829">
    <property type="term" value="C:cytosol"/>
    <property type="evidence" value="ECO:0007669"/>
    <property type="project" value="TreeGrafter"/>
</dbReference>
<reference evidence="8" key="1">
    <citation type="journal article" date="2023" name="DNA Res.">
        <title>Chromosome-level genome assembly of Phrynocephalus forsythii using third-generation DNA sequencing and Hi-C analysis.</title>
        <authorList>
            <person name="Qi Y."/>
            <person name="Zhao W."/>
            <person name="Zhao Y."/>
            <person name="Niu C."/>
            <person name="Cao S."/>
            <person name="Zhang Y."/>
        </authorList>
    </citation>
    <scope>NUCLEOTIDE SEQUENCE</scope>
    <source>
        <tissue evidence="8">Muscle</tissue>
    </source>
</reference>
<evidence type="ECO:0000313" key="8">
    <source>
        <dbReference type="EMBL" id="KAJ7308948.1"/>
    </source>
</evidence>
<dbReference type="Gene3D" id="3.40.30.10">
    <property type="entry name" value="Glutaredoxin"/>
    <property type="match status" value="1"/>
</dbReference>
<keyword evidence="6" id="KW-0676">Redox-active center</keyword>
<comment type="similarity">
    <text evidence="2">Belongs to the thioredoxin family.</text>
</comment>
<name>A0A9Q1ATD5_9SAUR</name>
<sequence length="128" mass="14571">MGWEEVSVRGYAELDRALLRQKGQQPGRRPVFVYFSGDKDPGSGASWCPDCVKAEPIVRAELPNLPEGAVFIYCQVGDRAYWKNPDNEFRKNLKLTGVPTLLKYGTPQKLTEEECFNPELVRMLFTED</sequence>
<dbReference type="PANTHER" id="PTHR12452:SF0">
    <property type="entry name" value="THIOREDOXIN DOMAIN-CONTAINING PROTEIN 17"/>
    <property type="match status" value="1"/>
</dbReference>
<evidence type="ECO:0000256" key="3">
    <source>
        <dbReference type="ARBA" id="ARBA00016949"/>
    </source>
</evidence>
<evidence type="ECO:0000259" key="7">
    <source>
        <dbReference type="Pfam" id="PF06110"/>
    </source>
</evidence>
<dbReference type="OrthoDB" id="78947at2759"/>
<dbReference type="Proteomes" id="UP001142489">
    <property type="component" value="Unassembled WGS sequence"/>
</dbReference>
<evidence type="ECO:0000256" key="4">
    <source>
        <dbReference type="ARBA" id="ARBA00022490"/>
    </source>
</evidence>
<evidence type="ECO:0000256" key="5">
    <source>
        <dbReference type="ARBA" id="ARBA00023157"/>
    </source>
</evidence>
<keyword evidence="9" id="KW-1185">Reference proteome</keyword>
<evidence type="ECO:0000256" key="2">
    <source>
        <dbReference type="ARBA" id="ARBA00008987"/>
    </source>
</evidence>
<dbReference type="PANTHER" id="PTHR12452">
    <property type="entry name" value="42-9-9 PROTEIN-RELATED"/>
    <property type="match status" value="1"/>
</dbReference>
<evidence type="ECO:0000313" key="9">
    <source>
        <dbReference type="Proteomes" id="UP001142489"/>
    </source>
</evidence>
<comment type="subcellular location">
    <subcellularLocation>
        <location evidence="1">Cytoplasm</location>
    </subcellularLocation>
</comment>
<proteinExistence type="inferred from homology"/>
<accession>A0A9Q1ATD5</accession>
<feature type="domain" description="Thioredoxin" evidence="7">
    <location>
        <begin position="8"/>
        <end position="127"/>
    </location>
</feature>
<gene>
    <name evidence="8" type="ORF">JRQ81_008228</name>
</gene>
<dbReference type="InterPro" id="IPR010357">
    <property type="entry name" value="TXNDC17_dom"/>
</dbReference>
<dbReference type="SUPFAM" id="SSF52833">
    <property type="entry name" value="Thioredoxin-like"/>
    <property type="match status" value="1"/>
</dbReference>
<evidence type="ECO:0000256" key="6">
    <source>
        <dbReference type="ARBA" id="ARBA00023284"/>
    </source>
</evidence>
<dbReference type="GO" id="GO:0047134">
    <property type="term" value="F:protein-disulfide reductase [NAD(P)H] activity"/>
    <property type="evidence" value="ECO:0007669"/>
    <property type="project" value="InterPro"/>
</dbReference>
<dbReference type="CDD" id="cd02952">
    <property type="entry name" value="TRP14_like"/>
    <property type="match status" value="1"/>
</dbReference>
<dbReference type="InterPro" id="IPR045108">
    <property type="entry name" value="TXNDC17-like"/>
</dbReference>
<dbReference type="FunFam" id="3.40.30.10:FF:000124">
    <property type="entry name" value="Thioredoxin domain-containing 17"/>
    <property type="match status" value="1"/>
</dbReference>
<dbReference type="InterPro" id="IPR036249">
    <property type="entry name" value="Thioredoxin-like_sf"/>
</dbReference>
<comment type="caution">
    <text evidence="8">The sequence shown here is derived from an EMBL/GenBank/DDBJ whole genome shotgun (WGS) entry which is preliminary data.</text>
</comment>
<organism evidence="8 9">
    <name type="scientific">Phrynocephalus forsythii</name>
    <dbReference type="NCBI Taxonomy" id="171643"/>
    <lineage>
        <taxon>Eukaryota</taxon>
        <taxon>Metazoa</taxon>
        <taxon>Chordata</taxon>
        <taxon>Craniata</taxon>
        <taxon>Vertebrata</taxon>
        <taxon>Euteleostomi</taxon>
        <taxon>Lepidosauria</taxon>
        <taxon>Squamata</taxon>
        <taxon>Bifurcata</taxon>
        <taxon>Unidentata</taxon>
        <taxon>Episquamata</taxon>
        <taxon>Toxicofera</taxon>
        <taxon>Iguania</taxon>
        <taxon>Acrodonta</taxon>
        <taxon>Agamidae</taxon>
        <taxon>Agaminae</taxon>
        <taxon>Phrynocephalus</taxon>
    </lineage>
</organism>
<protein>
    <recommendedName>
        <fullName evidence="3">Thioredoxin domain-containing protein 17</fullName>
    </recommendedName>
</protein>
<evidence type="ECO:0000256" key="1">
    <source>
        <dbReference type="ARBA" id="ARBA00004496"/>
    </source>
</evidence>
<dbReference type="Pfam" id="PF06110">
    <property type="entry name" value="TXD17-like_Trx"/>
    <property type="match status" value="1"/>
</dbReference>
<keyword evidence="4" id="KW-0963">Cytoplasm</keyword>